<dbReference type="InParanoid" id="A0A3P7FKI2"/>
<keyword evidence="3" id="KW-1185">Reference proteome</keyword>
<dbReference type="FunCoup" id="A0A3P7FKI2">
    <property type="interactions" value="1"/>
</dbReference>
<dbReference type="PANTHER" id="PTHR43157:SF31">
    <property type="entry name" value="PHOSPHATIDYLINOSITOL-GLYCAN BIOSYNTHESIS CLASS F PROTEIN"/>
    <property type="match status" value="1"/>
</dbReference>
<proteinExistence type="predicted"/>
<dbReference type="OrthoDB" id="9989144at2759"/>
<dbReference type="AlphaFoldDB" id="A0A3P7FKI2"/>
<organism evidence="2 3">
    <name type="scientific">Wuchereria bancrofti</name>
    <dbReference type="NCBI Taxonomy" id="6293"/>
    <lineage>
        <taxon>Eukaryota</taxon>
        <taxon>Metazoa</taxon>
        <taxon>Ecdysozoa</taxon>
        <taxon>Nematoda</taxon>
        <taxon>Chromadorea</taxon>
        <taxon>Rhabditida</taxon>
        <taxon>Spirurina</taxon>
        <taxon>Spiruromorpha</taxon>
        <taxon>Filarioidea</taxon>
        <taxon>Onchocercidae</taxon>
        <taxon>Wuchereria</taxon>
    </lineage>
</organism>
<dbReference type="PRINTS" id="PR00081">
    <property type="entry name" value="GDHRDH"/>
</dbReference>
<keyword evidence="1" id="KW-0560">Oxidoreductase</keyword>
<dbReference type="Pfam" id="PF00106">
    <property type="entry name" value="adh_short"/>
    <property type="match status" value="1"/>
</dbReference>
<dbReference type="Proteomes" id="UP000270924">
    <property type="component" value="Unassembled WGS sequence"/>
</dbReference>
<dbReference type="SUPFAM" id="SSF51735">
    <property type="entry name" value="NAD(P)-binding Rossmann-fold domains"/>
    <property type="match status" value="1"/>
</dbReference>
<evidence type="ECO:0008006" key="4">
    <source>
        <dbReference type="Google" id="ProtNLM"/>
    </source>
</evidence>
<name>A0A3P7FKI2_WUCBA</name>
<evidence type="ECO:0000313" key="2">
    <source>
        <dbReference type="EMBL" id="VDM11082.1"/>
    </source>
</evidence>
<dbReference type="InterPro" id="IPR002347">
    <property type="entry name" value="SDR_fam"/>
</dbReference>
<dbReference type="Gene3D" id="3.40.50.720">
    <property type="entry name" value="NAD(P)-binding Rossmann-like Domain"/>
    <property type="match status" value="1"/>
</dbReference>
<dbReference type="InterPro" id="IPR036291">
    <property type="entry name" value="NAD(P)-bd_dom_sf"/>
</dbReference>
<dbReference type="PANTHER" id="PTHR43157">
    <property type="entry name" value="PHOSPHATIDYLINOSITOL-GLYCAN BIOSYNTHESIS CLASS F PROTEIN-RELATED"/>
    <property type="match status" value="1"/>
</dbReference>
<dbReference type="GO" id="GO:0016491">
    <property type="term" value="F:oxidoreductase activity"/>
    <property type="evidence" value="ECO:0007669"/>
    <property type="project" value="UniProtKB-KW"/>
</dbReference>
<gene>
    <name evidence="2" type="ORF">WBA_LOCUS4468</name>
</gene>
<dbReference type="OMA" id="ACYLDRI"/>
<evidence type="ECO:0000313" key="3">
    <source>
        <dbReference type="Proteomes" id="UP000270924"/>
    </source>
</evidence>
<reference evidence="2 3" key="1">
    <citation type="submission" date="2018-11" db="EMBL/GenBank/DDBJ databases">
        <authorList>
            <consortium name="Pathogen Informatics"/>
        </authorList>
    </citation>
    <scope>NUCLEOTIDE SEQUENCE [LARGE SCALE GENOMIC DNA]</scope>
</reference>
<sequence>MGLGTVWGREKAKQLLGNAGFEKVEIHPNPFSEFRADILYLCLFGDKLYRIHLRHIYKYMLLQMSTNHHQQQSVLITGANQGIGYHTALQLCAKGYRVTIACRNIDKAKYACSSIIKRLGNNVSIDFIVIDLSELSSVSESVSVIAAQKRCYDIIILNAGVLLPKMCKTKDGFDTTFQVNYLSQLYLLNELIGVATPKKGVKIIALTSILYKFLCPKISSKRDHLHKMFSPSSSTSGWLSYARSKLATAMLACYLDRIEGIQAIAVHPGAVNTSLSSNISSRMRKILRTIHASRFLSRVEDAARNVVECVEKSHLPNTFRNNTEYNIVPKRISSEQNEINLMILSNEMIASAISHFCPNRILYS</sequence>
<evidence type="ECO:0000256" key="1">
    <source>
        <dbReference type="ARBA" id="ARBA00023002"/>
    </source>
</evidence>
<protein>
    <recommendedName>
        <fullName evidence="4">Oxidoreductase</fullName>
    </recommendedName>
</protein>
<accession>A0A3P7FKI2</accession>
<dbReference type="EMBL" id="UYWW01001852">
    <property type="protein sequence ID" value="VDM11082.1"/>
    <property type="molecule type" value="Genomic_DNA"/>
</dbReference>